<dbReference type="Gene3D" id="2.130.10.10">
    <property type="entry name" value="YVTN repeat-like/Quinoprotein amine dehydrogenase"/>
    <property type="match status" value="2"/>
</dbReference>
<proteinExistence type="inferred from homology"/>
<dbReference type="PANTHER" id="PTHR18763:SF0">
    <property type="entry name" value="WD REPEAT-CONTAINING PROTEIN 18"/>
    <property type="match status" value="1"/>
</dbReference>
<dbReference type="KEGG" id="sapo:SAPIO_CDS9985"/>
<dbReference type="InterPro" id="IPR045227">
    <property type="entry name" value="WDR18/Ipi3/RID3"/>
</dbReference>
<evidence type="ECO:0000313" key="7">
    <source>
        <dbReference type="EMBL" id="KEZ39301.1"/>
    </source>
</evidence>
<keyword evidence="3 5" id="KW-0853">WD repeat</keyword>
<comment type="function">
    <text evidence="1 6">Component of the RIX1 complex required for processing of ITS2 sequences from 35S pre-rRNA.</text>
</comment>
<comment type="caution">
    <text evidence="7">The sequence shown here is derived from an EMBL/GenBank/DDBJ whole genome shotgun (WGS) entry which is preliminary data.</text>
</comment>
<gene>
    <name evidence="7" type="ORF">SAPIO_CDS9985</name>
</gene>
<dbReference type="PROSITE" id="PS50082">
    <property type="entry name" value="WD_REPEATS_2"/>
    <property type="match status" value="1"/>
</dbReference>
<dbReference type="EMBL" id="JOWA01000154">
    <property type="protein sequence ID" value="KEZ39301.1"/>
    <property type="molecule type" value="Genomic_DNA"/>
</dbReference>
<sequence length="438" mass="47379">MLSESFFASTGGPPLSSRTEIARDVGIYSYQLHPTLSAKSTFKKSSTSPNCLAVSDSHIFAAQKDKAHVHVYSRIRGNQEALIPFQEKITSIALIQDVLLLGTAQGRLILWEICTGRQAATPACHVQAITCLAATSYHVLTGSDDSNVHVWSLPHLLDLDVRADYEPDRSFSNHRAAVTSVIIFKSTNPETSMCISASKDKTCIIWNYQTGEALRTLLFPSIPLCVCLDPCARAIFVASEDGSVFAVELFGDKALLGPRSEGLSSTAVQVTTPLGVAEADDGPASCIASSFDGTTLLTGHSKGKVLQWTLASDGHPTKVADLNSPVTNLVFSQPMAEKKPIKIHTVVKPTRAERQYTFTAQLETSLADETKFSRVLNSKGFPPDVLEAALLGLEQSNSGTSSGQGADEANEELWQIINEQRALQQLTFQKYVEAKTPH</sequence>
<dbReference type="GeneID" id="27729057"/>
<dbReference type="OrthoDB" id="756370at2759"/>
<keyword evidence="6" id="KW-0539">Nucleus</keyword>
<comment type="subunit">
    <text evidence="6">Component of the RIX1 complex, composed of IPI1, RIX1/IPI2 and IPI3 in a 1:2:2 stoichiometry. The complex interacts (via RIX1) with MDN1 (via its hexameric AAA ATPase ring) and the pre-60S ribosome particles.</text>
</comment>
<organism evidence="7 8">
    <name type="scientific">Pseudallescheria apiosperma</name>
    <name type="common">Scedosporium apiospermum</name>
    <dbReference type="NCBI Taxonomy" id="563466"/>
    <lineage>
        <taxon>Eukaryota</taxon>
        <taxon>Fungi</taxon>
        <taxon>Dikarya</taxon>
        <taxon>Ascomycota</taxon>
        <taxon>Pezizomycotina</taxon>
        <taxon>Sordariomycetes</taxon>
        <taxon>Hypocreomycetidae</taxon>
        <taxon>Microascales</taxon>
        <taxon>Microascaceae</taxon>
        <taxon>Scedosporium</taxon>
    </lineage>
</organism>
<dbReference type="PANTHER" id="PTHR18763">
    <property type="entry name" value="WD-REPEAT PROTEIN 18"/>
    <property type="match status" value="1"/>
</dbReference>
<name>A0A084FW39_PSEDA</name>
<dbReference type="VEuPathDB" id="FungiDB:SAPIO_CDS9985"/>
<evidence type="ECO:0000256" key="5">
    <source>
        <dbReference type="PROSITE-ProRule" id="PRU00221"/>
    </source>
</evidence>
<keyword evidence="8" id="KW-1185">Reference proteome</keyword>
<dbReference type="SMART" id="SM00320">
    <property type="entry name" value="WD40"/>
    <property type="match status" value="6"/>
</dbReference>
<evidence type="ECO:0000256" key="3">
    <source>
        <dbReference type="ARBA" id="ARBA00022574"/>
    </source>
</evidence>
<keyword evidence="4" id="KW-0677">Repeat</keyword>
<dbReference type="OMA" id="VTNLHML"/>
<evidence type="ECO:0000313" key="8">
    <source>
        <dbReference type="Proteomes" id="UP000028545"/>
    </source>
</evidence>
<evidence type="ECO:0000256" key="1">
    <source>
        <dbReference type="ARBA" id="ARBA00002355"/>
    </source>
</evidence>
<dbReference type="Proteomes" id="UP000028545">
    <property type="component" value="Unassembled WGS sequence"/>
</dbReference>
<dbReference type="AlphaFoldDB" id="A0A084FW39"/>
<dbReference type="InterPro" id="IPR001680">
    <property type="entry name" value="WD40_rpt"/>
</dbReference>
<dbReference type="Pfam" id="PF00400">
    <property type="entry name" value="WD40"/>
    <property type="match status" value="2"/>
</dbReference>
<dbReference type="InterPro" id="IPR036322">
    <property type="entry name" value="WD40_repeat_dom_sf"/>
</dbReference>
<comment type="subcellular location">
    <subcellularLocation>
        <location evidence="6">Nucleus</location>
    </subcellularLocation>
</comment>
<comment type="similarity">
    <text evidence="2 6">Belongs to the WD repeat IPI3/WDR18 family.</text>
</comment>
<dbReference type="GO" id="GO:0005656">
    <property type="term" value="C:nuclear pre-replicative complex"/>
    <property type="evidence" value="ECO:0007669"/>
    <property type="project" value="TreeGrafter"/>
</dbReference>
<dbReference type="FunFam" id="2.130.10.10:FF:000929">
    <property type="entry name" value="Ribosomal assembly complex component Ipi3"/>
    <property type="match status" value="1"/>
</dbReference>
<evidence type="ECO:0000256" key="2">
    <source>
        <dbReference type="ARBA" id="ARBA00010143"/>
    </source>
</evidence>
<evidence type="ECO:0000256" key="6">
    <source>
        <dbReference type="RuleBase" id="RU369067"/>
    </source>
</evidence>
<dbReference type="GO" id="GO:0006261">
    <property type="term" value="P:DNA-templated DNA replication"/>
    <property type="evidence" value="ECO:0007669"/>
    <property type="project" value="TreeGrafter"/>
</dbReference>
<feature type="repeat" description="WD" evidence="5">
    <location>
        <begin position="171"/>
        <end position="216"/>
    </location>
</feature>
<reference evidence="7 8" key="1">
    <citation type="journal article" date="2014" name="Genome Announc.">
        <title>Draft genome sequence of the pathogenic fungus Scedosporium apiospermum.</title>
        <authorList>
            <person name="Vandeputte P."/>
            <person name="Ghamrawi S."/>
            <person name="Rechenmann M."/>
            <person name="Iltis A."/>
            <person name="Giraud S."/>
            <person name="Fleury M."/>
            <person name="Thornton C."/>
            <person name="Delhaes L."/>
            <person name="Meyer W."/>
            <person name="Papon N."/>
            <person name="Bouchara J.P."/>
        </authorList>
    </citation>
    <scope>NUCLEOTIDE SEQUENCE [LARGE SCALE GENOMIC DNA]</scope>
    <source>
        <strain evidence="7 8">IHEM 14462</strain>
    </source>
</reference>
<dbReference type="GO" id="GO:0120330">
    <property type="term" value="C:rixosome complex"/>
    <property type="evidence" value="ECO:0007669"/>
    <property type="project" value="UniProtKB-UniRule"/>
</dbReference>
<dbReference type="SUPFAM" id="SSF50978">
    <property type="entry name" value="WD40 repeat-like"/>
    <property type="match status" value="1"/>
</dbReference>
<dbReference type="InterPro" id="IPR015943">
    <property type="entry name" value="WD40/YVTN_repeat-like_dom_sf"/>
</dbReference>
<evidence type="ECO:0000256" key="4">
    <source>
        <dbReference type="ARBA" id="ARBA00022737"/>
    </source>
</evidence>
<accession>A0A084FW39</accession>
<dbReference type="HOGENOM" id="CLU_025946_0_0_1"/>
<protein>
    <recommendedName>
        <fullName evidence="6">Pre-rRNA-processing protein IPI3</fullName>
    </recommendedName>
</protein>
<dbReference type="GO" id="GO:0006364">
    <property type="term" value="P:rRNA processing"/>
    <property type="evidence" value="ECO:0007669"/>
    <property type="project" value="UniProtKB-UniRule"/>
</dbReference>
<keyword evidence="6" id="KW-0698">rRNA processing</keyword>
<dbReference type="RefSeq" id="XP_016639100.1">
    <property type="nucleotide sequence ID" value="XM_016791256.1"/>
</dbReference>